<name>A0AAF3FHQ0_9BILA</name>
<feature type="region of interest" description="Disordered" evidence="5">
    <location>
        <begin position="181"/>
        <end position="214"/>
    </location>
</feature>
<proteinExistence type="predicted"/>
<comment type="subcellular location">
    <subcellularLocation>
        <location evidence="1">Membrane</location>
        <topology evidence="1">Multi-pass membrane protein</topology>
    </subcellularLocation>
</comment>
<dbReference type="WBParaSite" id="MBELARI_LOCUS6636">
    <property type="protein sequence ID" value="MBELARI_LOCUS6636"/>
    <property type="gene ID" value="MBELARI_LOCUS6636"/>
</dbReference>
<feature type="transmembrane region" description="Helical" evidence="6">
    <location>
        <begin position="12"/>
        <end position="34"/>
    </location>
</feature>
<sequence length="214" mass="24303">MEPRSIKVPWTITFILNFIFLIGSLLLMVMAVVAAVNPPQSDISPKRVNEYPQYLLTICLLALFAWCLFSLHFLGVIATAIRNSFLLSVFILCQIAQLVAQFVMIAFTLTVRTRLHSRLEETWRGLKKCNELTPCDPVKRFQNSETLLIAFFSVCTVLQLALLIASSVLCERMSYAESLNAQKQREKEEDEDILFPHDQQTQTDPFPGTMPSQA</sequence>
<feature type="transmembrane region" description="Helical" evidence="6">
    <location>
        <begin position="54"/>
        <end position="78"/>
    </location>
</feature>
<protein>
    <submittedName>
        <fullName evidence="8">Uncharacterized protein</fullName>
    </submittedName>
</protein>
<dbReference type="AlphaFoldDB" id="A0AAF3FHQ0"/>
<accession>A0AAF3FHQ0</accession>
<dbReference type="GO" id="GO:0016020">
    <property type="term" value="C:membrane"/>
    <property type="evidence" value="ECO:0007669"/>
    <property type="project" value="UniProtKB-SubCell"/>
</dbReference>
<feature type="transmembrane region" description="Helical" evidence="6">
    <location>
        <begin position="147"/>
        <end position="170"/>
    </location>
</feature>
<feature type="compositionally biased region" description="Polar residues" evidence="5">
    <location>
        <begin position="198"/>
        <end position="214"/>
    </location>
</feature>
<reference evidence="8" key="1">
    <citation type="submission" date="2024-02" db="UniProtKB">
        <authorList>
            <consortium name="WormBaseParasite"/>
        </authorList>
    </citation>
    <scope>IDENTIFICATION</scope>
</reference>
<dbReference type="Pfam" id="PF00335">
    <property type="entry name" value="Tetraspanin"/>
    <property type="match status" value="1"/>
</dbReference>
<evidence type="ECO:0000313" key="8">
    <source>
        <dbReference type="WBParaSite" id="MBELARI_LOCUS6636"/>
    </source>
</evidence>
<dbReference type="Proteomes" id="UP000887575">
    <property type="component" value="Unassembled WGS sequence"/>
</dbReference>
<feature type="transmembrane region" description="Helical" evidence="6">
    <location>
        <begin position="85"/>
        <end position="109"/>
    </location>
</feature>
<keyword evidence="4 6" id="KW-0472">Membrane</keyword>
<organism evidence="7 8">
    <name type="scientific">Mesorhabditis belari</name>
    <dbReference type="NCBI Taxonomy" id="2138241"/>
    <lineage>
        <taxon>Eukaryota</taxon>
        <taxon>Metazoa</taxon>
        <taxon>Ecdysozoa</taxon>
        <taxon>Nematoda</taxon>
        <taxon>Chromadorea</taxon>
        <taxon>Rhabditida</taxon>
        <taxon>Rhabditina</taxon>
        <taxon>Rhabditomorpha</taxon>
        <taxon>Rhabditoidea</taxon>
        <taxon>Rhabditidae</taxon>
        <taxon>Mesorhabditinae</taxon>
        <taxon>Mesorhabditis</taxon>
    </lineage>
</organism>
<evidence type="ECO:0000256" key="1">
    <source>
        <dbReference type="ARBA" id="ARBA00004141"/>
    </source>
</evidence>
<dbReference type="InterPro" id="IPR018499">
    <property type="entry name" value="Tetraspanin/Peripherin"/>
</dbReference>
<keyword evidence="7" id="KW-1185">Reference proteome</keyword>
<evidence type="ECO:0000256" key="6">
    <source>
        <dbReference type="SAM" id="Phobius"/>
    </source>
</evidence>
<evidence type="ECO:0000256" key="4">
    <source>
        <dbReference type="ARBA" id="ARBA00023136"/>
    </source>
</evidence>
<keyword evidence="2 6" id="KW-0812">Transmembrane</keyword>
<evidence type="ECO:0000313" key="7">
    <source>
        <dbReference type="Proteomes" id="UP000887575"/>
    </source>
</evidence>
<evidence type="ECO:0000256" key="2">
    <source>
        <dbReference type="ARBA" id="ARBA00022692"/>
    </source>
</evidence>
<keyword evidence="3 6" id="KW-1133">Transmembrane helix</keyword>
<evidence type="ECO:0000256" key="5">
    <source>
        <dbReference type="SAM" id="MobiDB-lite"/>
    </source>
</evidence>
<evidence type="ECO:0000256" key="3">
    <source>
        <dbReference type="ARBA" id="ARBA00022989"/>
    </source>
</evidence>